<dbReference type="SMART" id="SM00829">
    <property type="entry name" value="PKS_ER"/>
    <property type="match status" value="1"/>
</dbReference>
<dbReference type="Pfam" id="PF08240">
    <property type="entry name" value="ADH_N"/>
    <property type="match status" value="1"/>
</dbReference>
<dbReference type="InterPro" id="IPR020843">
    <property type="entry name" value="ER"/>
</dbReference>
<keyword evidence="3" id="KW-1185">Reference proteome</keyword>
<dbReference type="GO" id="GO:0016491">
    <property type="term" value="F:oxidoreductase activity"/>
    <property type="evidence" value="ECO:0007669"/>
    <property type="project" value="InterPro"/>
</dbReference>
<dbReference type="SUPFAM" id="SSF51735">
    <property type="entry name" value="NAD(P)-binding Rossmann-fold domains"/>
    <property type="match status" value="1"/>
</dbReference>
<protein>
    <submittedName>
        <fullName evidence="2">Zinc-binding alcohol dehydrogenase family protein</fullName>
    </submittedName>
</protein>
<comment type="caution">
    <text evidence="2">The sequence shown here is derived from an EMBL/GenBank/DDBJ whole genome shotgun (WGS) entry which is preliminary data.</text>
</comment>
<dbReference type="Pfam" id="PF00107">
    <property type="entry name" value="ADH_zinc_N"/>
    <property type="match status" value="1"/>
</dbReference>
<reference evidence="2 3" key="1">
    <citation type="submission" date="2018-08" db="EMBL/GenBank/DDBJ databases">
        <title>Bacillus jemisoniae sp. nov., Bacillus chryseoplanitiae sp. nov., Bacillus resnikiae sp. nov., and Bacillus frankliniae sp. nov., isolated from Viking spacecraft and associated surfaces.</title>
        <authorList>
            <person name="Seuylemezian A."/>
            <person name="Vaishampayan P."/>
        </authorList>
    </citation>
    <scope>NUCLEOTIDE SEQUENCE [LARGE SCALE GENOMIC DNA]</scope>
    <source>
        <strain evidence="2 3">MA001</strain>
    </source>
</reference>
<organism evidence="2 3">
    <name type="scientific">Peribacillus asahii</name>
    <dbReference type="NCBI Taxonomy" id="228899"/>
    <lineage>
        <taxon>Bacteria</taxon>
        <taxon>Bacillati</taxon>
        <taxon>Bacillota</taxon>
        <taxon>Bacilli</taxon>
        <taxon>Bacillales</taxon>
        <taxon>Bacillaceae</taxon>
        <taxon>Peribacillus</taxon>
    </lineage>
</organism>
<sequence length="323" mass="34401">MKALVVEKYGENAEIVLEKRDKPTPNQGEALVRVYAAALNPLDLTVKSGHLPFAKNPPLILGNEGAGVVEYSSKFPKGSKVIIQGGALGVNKDGTHQEFMVVPENQLIPLPENFSFEEGAALSVSYLTAYLALTYSGEIKKDEWVAVAGATGSVGYAALQLAKALGAKPIAIVSSDEKAKQALTAQPEGIINLSQEDIVKGVARITNDHGINVALDPVGSNGTSLLLRSLAQAGRLVSIGYAAGMETTINLMDLLAKATKIIGFSIYAIPEEVIQSALQHIIQLAEEGKIRPVIDSTFSLQQWNQAFSHLTSRKAIGKIIFTI</sequence>
<dbReference type="Gene3D" id="3.90.180.10">
    <property type="entry name" value="Medium-chain alcohol dehydrogenases, catalytic domain"/>
    <property type="match status" value="1"/>
</dbReference>
<dbReference type="AlphaFoldDB" id="A0A398BDM2"/>
<gene>
    <name evidence="2" type="ORF">D1953_04910</name>
</gene>
<dbReference type="EMBL" id="QWVS01000010">
    <property type="protein sequence ID" value="RID87704.1"/>
    <property type="molecule type" value="Genomic_DNA"/>
</dbReference>
<dbReference type="InterPro" id="IPR011032">
    <property type="entry name" value="GroES-like_sf"/>
</dbReference>
<dbReference type="InterPro" id="IPR051397">
    <property type="entry name" value="Zn-ADH-like_protein"/>
</dbReference>
<dbReference type="Gene3D" id="3.40.50.720">
    <property type="entry name" value="NAD(P)-binding Rossmann-like Domain"/>
    <property type="match status" value="1"/>
</dbReference>
<dbReference type="InterPro" id="IPR013154">
    <property type="entry name" value="ADH-like_N"/>
</dbReference>
<dbReference type="PANTHER" id="PTHR43677:SF4">
    <property type="entry name" value="QUINONE OXIDOREDUCTASE-LIKE PROTEIN 2"/>
    <property type="match status" value="1"/>
</dbReference>
<accession>A0A398BDM2</accession>
<dbReference type="RefSeq" id="WP_119116051.1">
    <property type="nucleotide sequence ID" value="NZ_QWVS01000010.1"/>
</dbReference>
<dbReference type="InterPro" id="IPR036291">
    <property type="entry name" value="NAD(P)-bd_dom_sf"/>
</dbReference>
<feature type="domain" description="Enoyl reductase (ER)" evidence="1">
    <location>
        <begin position="10"/>
        <end position="321"/>
    </location>
</feature>
<dbReference type="PANTHER" id="PTHR43677">
    <property type="entry name" value="SHORT-CHAIN DEHYDROGENASE/REDUCTASE"/>
    <property type="match status" value="1"/>
</dbReference>
<evidence type="ECO:0000313" key="2">
    <source>
        <dbReference type="EMBL" id="RID87704.1"/>
    </source>
</evidence>
<evidence type="ECO:0000259" key="1">
    <source>
        <dbReference type="SMART" id="SM00829"/>
    </source>
</evidence>
<evidence type="ECO:0000313" key="3">
    <source>
        <dbReference type="Proteomes" id="UP000266016"/>
    </source>
</evidence>
<dbReference type="SUPFAM" id="SSF50129">
    <property type="entry name" value="GroES-like"/>
    <property type="match status" value="1"/>
</dbReference>
<proteinExistence type="predicted"/>
<dbReference type="InterPro" id="IPR013149">
    <property type="entry name" value="ADH-like_C"/>
</dbReference>
<name>A0A398BDM2_9BACI</name>
<dbReference type="Proteomes" id="UP000266016">
    <property type="component" value="Unassembled WGS sequence"/>
</dbReference>